<dbReference type="PANTHER" id="PTHR14969:SF62">
    <property type="entry name" value="DECAPRENYLPHOSPHORYL-5-PHOSPHORIBOSE PHOSPHATASE RV3807C-RELATED"/>
    <property type="match status" value="1"/>
</dbReference>
<comment type="subcellular location">
    <subcellularLocation>
        <location evidence="1">Cell membrane</location>
        <topology evidence="1">Multi-pass membrane protein</topology>
    </subcellularLocation>
</comment>
<evidence type="ECO:0000256" key="3">
    <source>
        <dbReference type="ARBA" id="ARBA00022692"/>
    </source>
</evidence>
<sequence>MSQPPAPPAALPEEPAPTTADLRVLLGVQRRLATPPVVRTAQLMSHAGEHAAVWIAAGTLGALVDRPRRRRWVEATAGVVAAHGASVVVKRITRRVRPSHPGVLVHAGTPSRFSLPSSHATSTTAAVVAFGALVGRGKLAPLVPAMALSRLVVGVHYPTDVLAGSVLGAVVGATAPRWFARVGGAR</sequence>
<name>A0A7Y9J1R5_9ACTN</name>
<evidence type="ECO:0000256" key="2">
    <source>
        <dbReference type="ARBA" id="ARBA00022475"/>
    </source>
</evidence>
<keyword evidence="2" id="KW-1003">Cell membrane</keyword>
<keyword evidence="4" id="KW-0378">Hydrolase</keyword>
<reference evidence="8 9" key="1">
    <citation type="submission" date="2020-07" db="EMBL/GenBank/DDBJ databases">
        <title>Sequencing the genomes of 1000 actinobacteria strains.</title>
        <authorList>
            <person name="Klenk H.-P."/>
        </authorList>
    </citation>
    <scope>NUCLEOTIDE SEQUENCE [LARGE SCALE GENOMIC DNA]</scope>
    <source>
        <strain evidence="8 9">DSM 7487</strain>
    </source>
</reference>
<evidence type="ECO:0000256" key="4">
    <source>
        <dbReference type="ARBA" id="ARBA00022801"/>
    </source>
</evidence>
<comment type="caution">
    <text evidence="8">The sequence shown here is derived from an EMBL/GenBank/DDBJ whole genome shotgun (WGS) entry which is preliminary data.</text>
</comment>
<keyword evidence="6" id="KW-0472">Membrane</keyword>
<dbReference type="RefSeq" id="WP_246314123.1">
    <property type="nucleotide sequence ID" value="NZ_BAAAGN010000010.1"/>
</dbReference>
<evidence type="ECO:0000256" key="1">
    <source>
        <dbReference type="ARBA" id="ARBA00004651"/>
    </source>
</evidence>
<evidence type="ECO:0000313" key="8">
    <source>
        <dbReference type="EMBL" id="NYD23405.1"/>
    </source>
</evidence>
<dbReference type="InterPro" id="IPR036938">
    <property type="entry name" value="PAP2/HPO_sf"/>
</dbReference>
<dbReference type="AlphaFoldDB" id="A0A7Y9J1R5"/>
<evidence type="ECO:0000256" key="5">
    <source>
        <dbReference type="ARBA" id="ARBA00022989"/>
    </source>
</evidence>
<dbReference type="Proteomes" id="UP000521922">
    <property type="component" value="Unassembled WGS sequence"/>
</dbReference>
<dbReference type="SMART" id="SM00014">
    <property type="entry name" value="acidPPc"/>
    <property type="match status" value="1"/>
</dbReference>
<keyword evidence="5" id="KW-1133">Transmembrane helix</keyword>
<dbReference type="Pfam" id="PF01569">
    <property type="entry name" value="PAP2"/>
    <property type="match status" value="1"/>
</dbReference>
<evidence type="ECO:0000256" key="6">
    <source>
        <dbReference type="ARBA" id="ARBA00023136"/>
    </source>
</evidence>
<evidence type="ECO:0000259" key="7">
    <source>
        <dbReference type="SMART" id="SM00014"/>
    </source>
</evidence>
<dbReference type="GO" id="GO:0016787">
    <property type="term" value="F:hydrolase activity"/>
    <property type="evidence" value="ECO:0007669"/>
    <property type="project" value="UniProtKB-KW"/>
</dbReference>
<dbReference type="PANTHER" id="PTHR14969">
    <property type="entry name" value="SPHINGOSINE-1-PHOSPHATE PHOSPHOHYDROLASE"/>
    <property type="match status" value="1"/>
</dbReference>
<gene>
    <name evidence="8" type="ORF">BJ968_002945</name>
</gene>
<feature type="domain" description="Phosphatidic acid phosphatase type 2/haloperoxidase" evidence="7">
    <location>
        <begin position="70"/>
        <end position="176"/>
    </location>
</feature>
<dbReference type="EMBL" id="JACCBB010000001">
    <property type="protein sequence ID" value="NYD23405.1"/>
    <property type="molecule type" value="Genomic_DNA"/>
</dbReference>
<dbReference type="SUPFAM" id="SSF48317">
    <property type="entry name" value="Acid phosphatase/Vanadium-dependent haloperoxidase"/>
    <property type="match status" value="1"/>
</dbReference>
<proteinExistence type="predicted"/>
<dbReference type="InterPro" id="IPR000326">
    <property type="entry name" value="PAP2/HPO"/>
</dbReference>
<dbReference type="Gene3D" id="1.20.144.10">
    <property type="entry name" value="Phosphatidic acid phosphatase type 2/haloperoxidase"/>
    <property type="match status" value="1"/>
</dbReference>
<accession>A0A7Y9J1R5</accession>
<keyword evidence="9" id="KW-1185">Reference proteome</keyword>
<organism evidence="8 9">
    <name type="scientific">Kineococcus aurantiacus</name>
    <dbReference type="NCBI Taxonomy" id="37633"/>
    <lineage>
        <taxon>Bacteria</taxon>
        <taxon>Bacillati</taxon>
        <taxon>Actinomycetota</taxon>
        <taxon>Actinomycetes</taxon>
        <taxon>Kineosporiales</taxon>
        <taxon>Kineosporiaceae</taxon>
        <taxon>Kineococcus</taxon>
    </lineage>
</organism>
<evidence type="ECO:0000313" key="9">
    <source>
        <dbReference type="Proteomes" id="UP000521922"/>
    </source>
</evidence>
<dbReference type="GO" id="GO:0005886">
    <property type="term" value="C:plasma membrane"/>
    <property type="evidence" value="ECO:0007669"/>
    <property type="project" value="UniProtKB-SubCell"/>
</dbReference>
<keyword evidence="3" id="KW-0812">Transmembrane</keyword>
<protein>
    <submittedName>
        <fullName evidence="8">Membrane-associated phospholipid phosphatase</fullName>
    </submittedName>
</protein>